<dbReference type="InterPro" id="IPR017937">
    <property type="entry name" value="Thioredoxin_CS"/>
</dbReference>
<dbReference type="EMBL" id="QZWB01000014">
    <property type="protein sequence ID" value="RJT44707.1"/>
    <property type="molecule type" value="Genomic_DNA"/>
</dbReference>
<dbReference type="AlphaFoldDB" id="A0A3A5L6L6"/>
<evidence type="ECO:0000256" key="5">
    <source>
        <dbReference type="ARBA" id="ARBA00023157"/>
    </source>
</evidence>
<evidence type="ECO:0000313" key="13">
    <source>
        <dbReference type="EMBL" id="TID45846.1"/>
    </source>
</evidence>
<comment type="similarity">
    <text evidence="2">Belongs to the thioredoxin family. DsbA subfamily.</text>
</comment>
<dbReference type="Pfam" id="PF01323">
    <property type="entry name" value="DSBA"/>
    <property type="match status" value="1"/>
</dbReference>
<dbReference type="InterPro" id="IPR050824">
    <property type="entry name" value="Thiol_disulfide_DsbA"/>
</dbReference>
<dbReference type="PIRSF" id="PIRSF001488">
    <property type="entry name" value="Tdi_protein"/>
    <property type="match status" value="1"/>
</dbReference>
<organism evidence="12 15">
    <name type="scientific">Legionella taurinensis</name>
    <dbReference type="NCBI Taxonomy" id="70611"/>
    <lineage>
        <taxon>Bacteria</taxon>
        <taxon>Pseudomonadati</taxon>
        <taxon>Pseudomonadota</taxon>
        <taxon>Gammaproteobacteria</taxon>
        <taxon>Legionellales</taxon>
        <taxon>Legionellaceae</taxon>
        <taxon>Legionella</taxon>
    </lineage>
</organism>
<dbReference type="SUPFAM" id="SSF52833">
    <property type="entry name" value="Thioredoxin-like"/>
    <property type="match status" value="1"/>
</dbReference>
<evidence type="ECO:0000256" key="1">
    <source>
        <dbReference type="ARBA" id="ARBA00004418"/>
    </source>
</evidence>
<keyword evidence="14" id="KW-1185">Reference proteome</keyword>
<evidence type="ECO:0000256" key="6">
    <source>
        <dbReference type="ARBA" id="ARBA00023284"/>
    </source>
</evidence>
<feature type="disulfide bond" description="Redox-active" evidence="8">
    <location>
        <begin position="53"/>
        <end position="56"/>
    </location>
</feature>
<gene>
    <name evidence="12" type="ORF">D6J04_12135</name>
    <name evidence="11" type="ORF">DB745_03470</name>
    <name evidence="13" type="ORF">DIZ81_03470</name>
</gene>
<dbReference type="Proteomes" id="UP000251035">
    <property type="component" value="Unassembled WGS sequence"/>
</dbReference>
<evidence type="ECO:0000256" key="8">
    <source>
        <dbReference type="PIRSR" id="PIRSR001488-1"/>
    </source>
</evidence>
<evidence type="ECO:0000313" key="11">
    <source>
        <dbReference type="EMBL" id="PUT49081.1"/>
    </source>
</evidence>
<proteinExistence type="inferred from homology"/>
<sequence length="210" mass="23529">MLRRVLMMFALLLPLSALAETFVVGKDYELIKGNEATAKSGPVTVTEFFSYGCPWCYRLEPSLNKWIKQQGDQIQFSRVPVVFNKDWSYYAKAYYTVNLLGQGAQLNPILFKTIQAKHGALTSNDSMIDFLTSQGIDKATAESAFKHSTTIDMQLNQGSAQMAQFHITAVPAVVINGQYKTDLQMAQGEDRLFKILDYLVQQAAKKESHA</sequence>
<reference evidence="13 16" key="2">
    <citation type="submission" date="2018-04" db="EMBL/GenBank/DDBJ databases">
        <title>Whole genome sequence comparison of clinical and drinking water Legionella pneumophila isolates.</title>
        <authorList>
            <person name="Garner E."/>
        </authorList>
    </citation>
    <scope>NUCLEOTIDE SEQUENCE [LARGE SCALE GENOMIC DNA]</scope>
    <source>
        <strain evidence="13 16">WH02</strain>
    </source>
</reference>
<dbReference type="Proteomes" id="UP000270757">
    <property type="component" value="Unassembled WGS sequence"/>
</dbReference>
<comment type="caution">
    <text evidence="12">The sequence shown here is derived from an EMBL/GenBank/DDBJ whole genome shotgun (WGS) entry which is preliminary data.</text>
</comment>
<dbReference type="PROSITE" id="PS00194">
    <property type="entry name" value="THIOREDOXIN_1"/>
    <property type="match status" value="1"/>
</dbReference>
<dbReference type="CDD" id="cd03019">
    <property type="entry name" value="DsbA_DsbA"/>
    <property type="match status" value="1"/>
</dbReference>
<dbReference type="PANTHER" id="PTHR35891:SF3">
    <property type="entry name" value="THIOL:DISULFIDE INTERCHANGE PROTEIN DSBL"/>
    <property type="match status" value="1"/>
</dbReference>
<dbReference type="InterPro" id="IPR023205">
    <property type="entry name" value="DsbA/DsbL"/>
</dbReference>
<feature type="domain" description="Thioredoxin" evidence="10">
    <location>
        <begin position="9"/>
        <end position="141"/>
    </location>
</feature>
<reference evidence="12 15" key="3">
    <citation type="submission" date="2018-09" db="EMBL/GenBank/DDBJ databases">
        <title>Draft genome sequences of Legionella taurinensis isolated from water samples.</title>
        <authorList>
            <person name="Chakeri A."/>
            <person name="Allerberger F."/>
            <person name="Kundi M."/>
            <person name="Ruppitsch W."/>
            <person name="Schmid D."/>
        </authorList>
    </citation>
    <scope>NUCLEOTIDE SEQUENCE [LARGE SCALE GENOMIC DNA]</scope>
    <source>
        <strain evidence="12 15">4570-18-6</strain>
    </source>
</reference>
<evidence type="ECO:0000256" key="3">
    <source>
        <dbReference type="ARBA" id="ARBA00022729"/>
    </source>
</evidence>
<feature type="signal peptide" evidence="9">
    <location>
        <begin position="1"/>
        <end position="19"/>
    </location>
</feature>
<dbReference type="EMBL" id="QCXM01000002">
    <property type="protein sequence ID" value="PUT49081.1"/>
    <property type="molecule type" value="Genomic_DNA"/>
</dbReference>
<dbReference type="InterPro" id="IPR001853">
    <property type="entry name" value="DSBA-like_thioredoxin_dom"/>
</dbReference>
<protein>
    <recommendedName>
        <fullName evidence="7">Thiol:disulfide interchange protein</fullName>
    </recommendedName>
</protein>
<keyword evidence="6" id="KW-0676">Redox-active center</keyword>
<evidence type="ECO:0000256" key="7">
    <source>
        <dbReference type="PIRNR" id="PIRNR001488"/>
    </source>
</evidence>
<dbReference type="GO" id="GO:0042597">
    <property type="term" value="C:periplasmic space"/>
    <property type="evidence" value="ECO:0007669"/>
    <property type="project" value="UniProtKB-SubCell"/>
</dbReference>
<keyword evidence="4 7" id="KW-0574">Periplasm</keyword>
<evidence type="ECO:0000259" key="10">
    <source>
        <dbReference type="PROSITE" id="PS51352"/>
    </source>
</evidence>
<dbReference type="EMBL" id="QFGG01000002">
    <property type="protein sequence ID" value="TID45846.1"/>
    <property type="molecule type" value="Genomic_DNA"/>
</dbReference>
<comment type="subcellular location">
    <subcellularLocation>
        <location evidence="1 7">Periplasm</location>
    </subcellularLocation>
</comment>
<evidence type="ECO:0000256" key="2">
    <source>
        <dbReference type="ARBA" id="ARBA00005791"/>
    </source>
</evidence>
<dbReference type="InterPro" id="IPR036249">
    <property type="entry name" value="Thioredoxin-like_sf"/>
</dbReference>
<dbReference type="GO" id="GO:0015036">
    <property type="term" value="F:disulfide oxidoreductase activity"/>
    <property type="evidence" value="ECO:0007669"/>
    <property type="project" value="UniProtKB-ARBA"/>
</dbReference>
<dbReference type="PANTHER" id="PTHR35891">
    <property type="entry name" value="THIOL:DISULFIDE INTERCHANGE PROTEIN DSBA"/>
    <property type="match status" value="1"/>
</dbReference>
<keyword evidence="5 7" id="KW-1015">Disulfide bond</keyword>
<reference evidence="11 14" key="1">
    <citation type="submission" date="2018-04" db="EMBL/GenBank/DDBJ databases">
        <title>Whole genome sequence comparison of clinical and drinking water Legionella pneumophila isolates associated with the Flint Water Crisis.</title>
        <authorList>
            <person name="Garner E."/>
            <person name="Brown C."/>
            <person name="Schwake O."/>
            <person name="Coil D."/>
            <person name="Jospin G."/>
            <person name="Eisen J."/>
            <person name="Edwards M."/>
            <person name="Pruden A."/>
        </authorList>
    </citation>
    <scope>NUCLEOTIDE SEQUENCE [LARGE SCALE GENOMIC DNA]</scope>
    <source>
        <strain evidence="11 14">Genessee03</strain>
    </source>
</reference>
<dbReference type="Proteomes" id="UP000306421">
    <property type="component" value="Unassembled WGS sequence"/>
</dbReference>
<feature type="chain" id="PRO_5044588143" description="Thiol:disulfide interchange protein" evidence="9">
    <location>
        <begin position="20"/>
        <end position="210"/>
    </location>
</feature>
<evidence type="ECO:0000313" key="16">
    <source>
        <dbReference type="Proteomes" id="UP000306421"/>
    </source>
</evidence>
<dbReference type="PROSITE" id="PS51352">
    <property type="entry name" value="THIOREDOXIN_2"/>
    <property type="match status" value="1"/>
</dbReference>
<dbReference type="InterPro" id="IPR013766">
    <property type="entry name" value="Thioredoxin_domain"/>
</dbReference>
<accession>A0A3A5L6L6</accession>
<dbReference type="OrthoDB" id="9784896at2"/>
<evidence type="ECO:0000313" key="14">
    <source>
        <dbReference type="Proteomes" id="UP000251035"/>
    </source>
</evidence>
<evidence type="ECO:0000313" key="12">
    <source>
        <dbReference type="EMBL" id="RJT44707.1"/>
    </source>
</evidence>
<evidence type="ECO:0000256" key="9">
    <source>
        <dbReference type="SAM" id="SignalP"/>
    </source>
</evidence>
<dbReference type="Gene3D" id="3.40.30.10">
    <property type="entry name" value="Glutaredoxin"/>
    <property type="match status" value="1"/>
</dbReference>
<dbReference type="GeneID" id="48946012"/>
<keyword evidence="3 9" id="KW-0732">Signal</keyword>
<evidence type="ECO:0000256" key="4">
    <source>
        <dbReference type="ARBA" id="ARBA00022764"/>
    </source>
</evidence>
<name>A0A3A5L6L6_9GAMM</name>
<dbReference type="RefSeq" id="WP_108291326.1">
    <property type="nucleotide sequence ID" value="NZ_CAAAIR010000004.1"/>
</dbReference>
<evidence type="ECO:0000313" key="15">
    <source>
        <dbReference type="Proteomes" id="UP000270757"/>
    </source>
</evidence>